<dbReference type="PANTHER" id="PTHR31302:SF31">
    <property type="entry name" value="PHOSPHODIESTERASE YAEI"/>
    <property type="match status" value="1"/>
</dbReference>
<dbReference type="CDD" id="cd07385">
    <property type="entry name" value="MPP_YkuE_C"/>
    <property type="match status" value="1"/>
</dbReference>
<dbReference type="Pfam" id="PF00149">
    <property type="entry name" value="Metallophos"/>
    <property type="match status" value="1"/>
</dbReference>
<dbReference type="eggNOG" id="COG1408">
    <property type="taxonomic scope" value="Bacteria"/>
</dbReference>
<dbReference type="SUPFAM" id="SSF56300">
    <property type="entry name" value="Metallo-dependent phosphatases"/>
    <property type="match status" value="1"/>
</dbReference>
<dbReference type="Proteomes" id="UP000002030">
    <property type="component" value="Chromosome"/>
</dbReference>
<dbReference type="Gene3D" id="3.60.21.10">
    <property type="match status" value="1"/>
</dbReference>
<gene>
    <name evidence="5" type="ordered locus">Taci_0186</name>
</gene>
<evidence type="ECO:0000256" key="1">
    <source>
        <dbReference type="ARBA" id="ARBA00022723"/>
    </source>
</evidence>
<feature type="transmembrane region" description="Helical" evidence="3">
    <location>
        <begin position="44"/>
        <end position="63"/>
    </location>
</feature>
<dbReference type="GO" id="GO:0009245">
    <property type="term" value="P:lipid A biosynthetic process"/>
    <property type="evidence" value="ECO:0007669"/>
    <property type="project" value="TreeGrafter"/>
</dbReference>
<accession>D1B823</accession>
<dbReference type="EMBL" id="CP001818">
    <property type="protein sequence ID" value="ACZ18426.1"/>
    <property type="molecule type" value="Genomic_DNA"/>
</dbReference>
<feature type="transmembrane region" description="Helical" evidence="3">
    <location>
        <begin position="130"/>
        <end position="146"/>
    </location>
</feature>
<dbReference type="GO" id="GO:0008758">
    <property type="term" value="F:UDP-2,3-diacylglucosamine hydrolase activity"/>
    <property type="evidence" value="ECO:0007669"/>
    <property type="project" value="TreeGrafter"/>
</dbReference>
<feature type="transmembrane region" description="Helical" evidence="3">
    <location>
        <begin position="16"/>
        <end position="37"/>
    </location>
</feature>
<keyword evidence="3" id="KW-0472">Membrane</keyword>
<evidence type="ECO:0000259" key="4">
    <source>
        <dbReference type="Pfam" id="PF00149"/>
    </source>
</evidence>
<dbReference type="PATRIC" id="fig|525903.6.peg.189"/>
<dbReference type="GO" id="GO:0046872">
    <property type="term" value="F:metal ion binding"/>
    <property type="evidence" value="ECO:0007669"/>
    <property type="project" value="UniProtKB-KW"/>
</dbReference>
<dbReference type="InterPro" id="IPR029052">
    <property type="entry name" value="Metallo-depent_PP-like"/>
</dbReference>
<keyword evidence="6" id="KW-1185">Reference proteome</keyword>
<evidence type="ECO:0000256" key="3">
    <source>
        <dbReference type="SAM" id="Phobius"/>
    </source>
</evidence>
<keyword evidence="2" id="KW-0378">Hydrolase</keyword>
<evidence type="ECO:0000313" key="5">
    <source>
        <dbReference type="EMBL" id="ACZ18426.1"/>
    </source>
</evidence>
<dbReference type="PANTHER" id="PTHR31302">
    <property type="entry name" value="TRANSMEMBRANE PROTEIN WITH METALLOPHOSPHOESTERASE DOMAIN-RELATED"/>
    <property type="match status" value="1"/>
</dbReference>
<dbReference type="GO" id="GO:0016020">
    <property type="term" value="C:membrane"/>
    <property type="evidence" value="ECO:0007669"/>
    <property type="project" value="GOC"/>
</dbReference>
<dbReference type="AlphaFoldDB" id="D1B823"/>
<keyword evidence="3" id="KW-0812">Transmembrane</keyword>
<dbReference type="STRING" id="525903.Taci_0186"/>
<dbReference type="KEGG" id="tai:Taci_0186"/>
<protein>
    <submittedName>
        <fullName evidence="5">Metallophosphoesterase</fullName>
    </submittedName>
</protein>
<dbReference type="RefSeq" id="WP_012868942.1">
    <property type="nucleotide sequence ID" value="NC_013522.1"/>
</dbReference>
<evidence type="ECO:0000313" key="6">
    <source>
        <dbReference type="Proteomes" id="UP000002030"/>
    </source>
</evidence>
<feature type="transmembrane region" description="Helical" evidence="3">
    <location>
        <begin position="83"/>
        <end position="101"/>
    </location>
</feature>
<keyword evidence="1" id="KW-0479">Metal-binding</keyword>
<organism evidence="5 6">
    <name type="scientific">Thermanaerovibrio acidaminovorans (strain ATCC 49978 / DSM 6589 / Su883)</name>
    <name type="common">Selenomonas acidaminovorans</name>
    <dbReference type="NCBI Taxonomy" id="525903"/>
    <lineage>
        <taxon>Bacteria</taxon>
        <taxon>Thermotogati</taxon>
        <taxon>Synergistota</taxon>
        <taxon>Synergistia</taxon>
        <taxon>Synergistales</taxon>
        <taxon>Synergistaceae</taxon>
        <taxon>Thermanaerovibrio</taxon>
    </lineage>
</organism>
<proteinExistence type="predicted"/>
<sequence>MGTAAGGRGLTLRRAYVGHAVAALATFALLAGGLFAYRRWVLPFDGALTALLLLAPVTGFSLLTPFLRRRLAGPIGDLVEDASYLAVPVGFLWGLLTWGLVALRCLGLWRAVSAVPLGALWRLIPAPWDLGLTLGVSVLAVAWGLGEASRVRVVRYVVGSDRLPPGTSIRVVQISDLHLGMVNDRAFVARLCETLRGLEPHLLVSTGDLLDGPPEGLRDLAEALASVPHPLGAYAVLGNHEHYAGLEEAMEFHRACGMRILRDQWVPVGPLRIVGVDDPGYLSGPGRSREEAELWGSVPEDGVFTLALKHRPTVHRCSAGRFQLMLCGHVHGGQIFPFTLLALSAYRHSKGLKRMKGPFEGSLVYVSAGTGTWGAPVRLMAPPEVTVFQLVHRSSELRGEEAE</sequence>
<reference evidence="5 6" key="1">
    <citation type="journal article" date="2009" name="Stand. Genomic Sci.">
        <title>Complete genome sequence of Thermanaerovibrio acidaminovorans type strain (Su883).</title>
        <authorList>
            <person name="Chovatia M."/>
            <person name="Sikorski J."/>
            <person name="Schroder M."/>
            <person name="Lapidus A."/>
            <person name="Nolan M."/>
            <person name="Tice H."/>
            <person name="Glavina Del Rio T."/>
            <person name="Copeland A."/>
            <person name="Cheng J.F."/>
            <person name="Lucas S."/>
            <person name="Chen F."/>
            <person name="Bruce D."/>
            <person name="Goodwin L."/>
            <person name="Pitluck S."/>
            <person name="Ivanova N."/>
            <person name="Mavromatis K."/>
            <person name="Ovchinnikova G."/>
            <person name="Pati A."/>
            <person name="Chen A."/>
            <person name="Palaniappan K."/>
            <person name="Land M."/>
            <person name="Hauser L."/>
            <person name="Chang Y.J."/>
            <person name="Jeffries C.D."/>
            <person name="Chain P."/>
            <person name="Saunders E."/>
            <person name="Detter J.C."/>
            <person name="Brettin T."/>
            <person name="Rohde M."/>
            <person name="Goker M."/>
            <person name="Spring S."/>
            <person name="Bristow J."/>
            <person name="Markowitz V."/>
            <person name="Hugenholtz P."/>
            <person name="Kyrpides N.C."/>
            <person name="Klenk H.P."/>
            <person name="Eisen J.A."/>
        </authorList>
    </citation>
    <scope>NUCLEOTIDE SEQUENCE [LARGE SCALE GENOMIC DNA]</scope>
    <source>
        <strain evidence="6">ATCC 49978 / DSM 6589 / Su883</strain>
    </source>
</reference>
<dbReference type="EnsemblBacteria" id="ACZ18426">
    <property type="protein sequence ID" value="ACZ18426"/>
    <property type="gene ID" value="Taci_0186"/>
</dbReference>
<dbReference type="HOGENOM" id="CLU_025443_5_0_0"/>
<dbReference type="InterPro" id="IPR051158">
    <property type="entry name" value="Metallophosphoesterase_sf"/>
</dbReference>
<keyword evidence="3" id="KW-1133">Transmembrane helix</keyword>
<dbReference type="OrthoDB" id="9780884at2"/>
<dbReference type="InterPro" id="IPR004843">
    <property type="entry name" value="Calcineurin-like_PHP"/>
</dbReference>
<evidence type="ECO:0000256" key="2">
    <source>
        <dbReference type="ARBA" id="ARBA00022801"/>
    </source>
</evidence>
<name>D1B823_THEAS</name>
<feature type="domain" description="Calcineurin-like phosphoesterase" evidence="4">
    <location>
        <begin position="169"/>
        <end position="332"/>
    </location>
</feature>